<sequence>IVLSFYFKDSFSRLKIPNTTISVDESSCVVVPCFFKPMNKIQPQENHQRIIWFKDAIYNNEKKDFEGTIVFSDIISSVDPEFARRVEYLGDLNFIRKAETFTPCDVKLSNLRKEDTGKYSFRYYVGSTYKWMSDRVLLTVKENPCSISLEGNPVSHEGKNISLTCRTKGSCNKGLQWQYPPDGIQNPTEVEQDSKVRYLTFTPTWKSHQKTLSCKIQGSKDECAARSITLNITYPPKETTATINPESVNEGNKVTLSCSSKGNPEILTYTWFKEGTGIIGSVNKYTFKKIQIADKGRYFCQAKNALGIANSSVVVIDVKYAPKNVTIVMNPSNDMIEGTSVNLTCTIDSSNPFKCEFAWYRGEVFIRAGKTLFFRSIEYTNAGFYSCVVSNSVGTGKSNTTHVNVLPYSEYDTYFIRFSVISIVSKIPVFLPCLESEKYSSFLTLLAAGGKTSNSVVLKDQGWEFLPNASETDPPITPNLTLQSDVIEGYQMTIYCSVQSHPPSVLSLVPSKHRATTSSNSITVAFRVSFEDTGKYVCIAQNSEGKSKAEEYLKVKYAPKSTSLVVYPSTEIRENQEGRISCKTQAHPPVTEYSWFKITDHKEHRVGKGAELNFKEISFMDSGKYFCRVKNDIGENKSAVTELKVWYAPKNTTVVYNLSGQKTPKGMIWLMCSSKGYPPVNRYRWYKVNDRKVETFVSHDQNITVTNAERVSYYCIAYNDVSNQQSSLQALPIYYGPSQMILIFILVFSVCLLILIVVCFVF</sequence>
<keyword evidence="5" id="KW-0472">Membrane</keyword>
<dbReference type="GeneTree" id="ENSGT01150000286924"/>
<dbReference type="PANTHER" id="PTHR46013:SF4">
    <property type="entry name" value="B-CELL RECEPTOR CD22-RELATED"/>
    <property type="match status" value="1"/>
</dbReference>
<dbReference type="EMBL" id="AHAT01019546">
    <property type="status" value="NOT_ANNOTATED_CDS"/>
    <property type="molecule type" value="Genomic_DNA"/>
</dbReference>
<feature type="domain" description="Ig-like" evidence="6">
    <location>
        <begin position="322"/>
        <end position="404"/>
    </location>
</feature>
<evidence type="ECO:0000259" key="6">
    <source>
        <dbReference type="PROSITE" id="PS50835"/>
    </source>
</evidence>
<reference evidence="8" key="1">
    <citation type="submission" date="2011-12" db="EMBL/GenBank/DDBJ databases">
        <title>The Draft Genome of Lepisosteus oculatus.</title>
        <authorList>
            <consortium name="The Broad Institute Genome Assembly &amp; Analysis Group"/>
            <consortium name="Computational R&amp;D Group"/>
            <consortium name="and Sequencing Platform"/>
            <person name="Di Palma F."/>
            <person name="Alfoldi J."/>
            <person name="Johnson J."/>
            <person name="Berlin A."/>
            <person name="Gnerre S."/>
            <person name="Jaffe D."/>
            <person name="MacCallum I."/>
            <person name="Young S."/>
            <person name="Walker B.J."/>
            <person name="Lander E.S."/>
            <person name="Lindblad-Toh K."/>
        </authorList>
    </citation>
    <scope>NUCLEOTIDE SEQUENCE [LARGE SCALE GENOMIC DNA]</scope>
</reference>
<dbReference type="SMART" id="SM00408">
    <property type="entry name" value="IGc2"/>
    <property type="match status" value="5"/>
</dbReference>
<dbReference type="Pfam" id="PF24518">
    <property type="entry name" value="Ig_CD22"/>
    <property type="match status" value="1"/>
</dbReference>
<keyword evidence="8" id="KW-1185">Reference proteome</keyword>
<dbReference type="PROSITE" id="PS50835">
    <property type="entry name" value="IG_LIKE"/>
    <property type="match status" value="6"/>
</dbReference>
<evidence type="ECO:0000313" key="7">
    <source>
        <dbReference type="Ensembl" id="ENSLOCP00000006323.1"/>
    </source>
</evidence>
<feature type="domain" description="Ig-like" evidence="6">
    <location>
        <begin position="474"/>
        <end position="554"/>
    </location>
</feature>
<proteinExistence type="predicted"/>
<protein>
    <recommendedName>
        <fullName evidence="1">B-cell receptor CD22</fullName>
    </recommendedName>
    <alternativeName>
        <fullName evidence="2">Sialic acid-binding Ig-like lectin 2</fullName>
    </alternativeName>
</protein>
<evidence type="ECO:0000313" key="8">
    <source>
        <dbReference type="Proteomes" id="UP000018468"/>
    </source>
</evidence>
<dbReference type="InterPro" id="IPR013783">
    <property type="entry name" value="Ig-like_fold"/>
</dbReference>
<feature type="domain" description="Ig-like" evidence="6">
    <location>
        <begin position="144"/>
        <end position="229"/>
    </location>
</feature>
<evidence type="ECO:0000256" key="1">
    <source>
        <dbReference type="ARBA" id="ARBA00040106"/>
    </source>
</evidence>
<dbReference type="STRING" id="7918.ENSLOCP00000006323"/>
<dbReference type="PANTHER" id="PTHR46013">
    <property type="entry name" value="VASCULAR CELL ADHESION MOLECULE 1"/>
    <property type="match status" value="1"/>
</dbReference>
<dbReference type="Gene3D" id="2.60.40.10">
    <property type="entry name" value="Immunoglobulins"/>
    <property type="match status" value="7"/>
</dbReference>
<dbReference type="PIRSF" id="PIRSF000615">
    <property type="entry name" value="TyrPK_CSF1-R"/>
    <property type="match status" value="1"/>
</dbReference>
<evidence type="ECO:0000256" key="2">
    <source>
        <dbReference type="ARBA" id="ARBA00041781"/>
    </source>
</evidence>
<organism evidence="7 8">
    <name type="scientific">Lepisosteus oculatus</name>
    <name type="common">Spotted gar</name>
    <dbReference type="NCBI Taxonomy" id="7918"/>
    <lineage>
        <taxon>Eukaryota</taxon>
        <taxon>Metazoa</taxon>
        <taxon>Chordata</taxon>
        <taxon>Craniata</taxon>
        <taxon>Vertebrata</taxon>
        <taxon>Euteleostomi</taxon>
        <taxon>Actinopterygii</taxon>
        <taxon>Neopterygii</taxon>
        <taxon>Holostei</taxon>
        <taxon>Semionotiformes</taxon>
        <taxon>Lepisosteidae</taxon>
        <taxon>Lepisosteus</taxon>
    </lineage>
</organism>
<dbReference type="Pfam" id="PF13927">
    <property type="entry name" value="Ig_3"/>
    <property type="match status" value="1"/>
</dbReference>
<feature type="domain" description="Ig-like" evidence="6">
    <location>
        <begin position="649"/>
        <end position="729"/>
    </location>
</feature>
<dbReference type="InParanoid" id="W5MD64"/>
<accession>W5MD64</accession>
<dbReference type="InterPro" id="IPR007110">
    <property type="entry name" value="Ig-like_dom"/>
</dbReference>
<name>W5MD64_LEPOC</name>
<comment type="function">
    <text evidence="3">Most highly expressed siglec (sialic acid-binding immunoglobulin-like lectin) on B-cells that plays a role in various aspects of B-cell biology including differentiation, antigen presentation, and trafficking to bone marrow. Binds to alpha 2,6-linked sialic acid residues of surface molecules such as CD22 itself, CD45 and IgM in a cis configuration. Can also bind to ligands on other cells as an adhesion molecule in a trans configuration. Acts as an inhibitory coreceptor on the surface of B-cells and inhibits B-cell receptor induced signaling, characterized by inhibition of the calcium mobilization and cellular activation. Mechanistically, the immunoreceptor tyrosine-based inhibitory motif domain is phosphorylated by the Src kinase LYN, which in turn leads to the recruitment of the protein tyrosine phosphatase 1/PTPN6, leading to the negative regulation of BCR signaling. If this negative signaling from is of sufficient strength, apoptosis of the B-cell can be induced.</text>
</comment>
<keyword evidence="5" id="KW-1133">Transmembrane helix</keyword>
<keyword evidence="5" id="KW-0812">Transmembrane</keyword>
<evidence type="ECO:0000256" key="4">
    <source>
        <dbReference type="ARBA" id="ARBA00046458"/>
    </source>
</evidence>
<dbReference type="InterPro" id="IPR003599">
    <property type="entry name" value="Ig_sub"/>
</dbReference>
<dbReference type="Proteomes" id="UP000018468">
    <property type="component" value="Linkage group LG24"/>
</dbReference>
<reference evidence="7" key="2">
    <citation type="submission" date="2025-08" db="UniProtKB">
        <authorList>
            <consortium name="Ensembl"/>
        </authorList>
    </citation>
    <scope>IDENTIFICATION</scope>
</reference>
<feature type="domain" description="Ig-like" evidence="6">
    <location>
        <begin position="236"/>
        <end position="316"/>
    </location>
</feature>
<dbReference type="Pfam" id="PF13895">
    <property type="entry name" value="Ig_2"/>
    <property type="match status" value="2"/>
</dbReference>
<dbReference type="InterPro" id="IPR056386">
    <property type="entry name" value="Ig_CD22"/>
</dbReference>
<dbReference type="InterPro" id="IPR036179">
    <property type="entry name" value="Ig-like_dom_sf"/>
</dbReference>
<dbReference type="InterPro" id="IPR003598">
    <property type="entry name" value="Ig_sub2"/>
</dbReference>
<dbReference type="AlphaFoldDB" id="W5MD64"/>
<dbReference type="HOGENOM" id="CLU_366236_0_0_1"/>
<reference evidence="7" key="3">
    <citation type="submission" date="2025-09" db="UniProtKB">
        <authorList>
            <consortium name="Ensembl"/>
        </authorList>
    </citation>
    <scope>IDENTIFICATION</scope>
</reference>
<dbReference type="SMART" id="SM00409">
    <property type="entry name" value="IG"/>
    <property type="match status" value="6"/>
</dbReference>
<dbReference type="Bgee" id="ENSLOCG00000005250">
    <property type="expression patterns" value="Expressed in bone element and 4 other cell types or tissues"/>
</dbReference>
<feature type="transmembrane region" description="Helical" evidence="5">
    <location>
        <begin position="740"/>
        <end position="761"/>
    </location>
</feature>
<evidence type="ECO:0000256" key="5">
    <source>
        <dbReference type="SAM" id="Phobius"/>
    </source>
</evidence>
<comment type="subunit">
    <text evidence="4">Predominantly monomer of isoform CD22-beta. Also found as heterodimer of isoform CD22-beta and a shorter isoform. Interacts with PTPN6/SHP-1, LYN, SYK, PIK3R1/PIK3R2 and PLCG1 upon phosphorylation. Interacts with GRB2, INPP5D and SHC1 upon phosphorylation. May form a complex with INPP5D/SHIP, GRB2 and SHC1.</text>
</comment>
<dbReference type="FunCoup" id="W5MD64">
    <property type="interactions" value="506"/>
</dbReference>
<dbReference type="Ensembl" id="ENSLOCT00000006331.1">
    <property type="protein sequence ID" value="ENSLOCP00000006323.1"/>
    <property type="gene ID" value="ENSLOCG00000005250.1"/>
</dbReference>
<feature type="domain" description="Ig-like" evidence="6">
    <location>
        <begin position="559"/>
        <end position="641"/>
    </location>
</feature>
<dbReference type="eggNOG" id="KOG4475">
    <property type="taxonomic scope" value="Eukaryota"/>
</dbReference>
<dbReference type="OMA" id="FVGTNIF"/>
<evidence type="ECO:0000256" key="3">
    <source>
        <dbReference type="ARBA" id="ARBA00045430"/>
    </source>
</evidence>
<dbReference type="SUPFAM" id="SSF48726">
    <property type="entry name" value="Immunoglobulin"/>
    <property type="match status" value="7"/>
</dbReference>
<dbReference type="EMBL" id="AHAT01019545">
    <property type="status" value="NOT_ANNOTATED_CDS"/>
    <property type="molecule type" value="Genomic_DNA"/>
</dbReference>